<evidence type="ECO:0000256" key="1">
    <source>
        <dbReference type="SAM" id="Phobius"/>
    </source>
</evidence>
<dbReference type="AlphaFoldDB" id="A0A844GBF6"/>
<comment type="caution">
    <text evidence="2">The sequence shown here is derived from an EMBL/GenBank/DDBJ whole genome shotgun (WGS) entry which is preliminary data.</text>
</comment>
<keyword evidence="1" id="KW-0812">Transmembrane</keyword>
<organism evidence="2 3">
    <name type="scientific">Paludibacterium denitrificans</name>
    <dbReference type="NCBI Taxonomy" id="2675226"/>
    <lineage>
        <taxon>Bacteria</taxon>
        <taxon>Pseudomonadati</taxon>
        <taxon>Pseudomonadota</taxon>
        <taxon>Betaproteobacteria</taxon>
        <taxon>Neisseriales</taxon>
        <taxon>Chromobacteriaceae</taxon>
        <taxon>Paludibacterium</taxon>
    </lineage>
</organism>
<feature type="transmembrane region" description="Helical" evidence="1">
    <location>
        <begin position="39"/>
        <end position="57"/>
    </location>
</feature>
<sequence length="127" mass="13998">MTTKRWGWLLPAAGWSLLAIWALFKPAGAPSGIPYFDKLGHFALFFVHAVLLGWGLHRAGFSRFWTRLVWALLLWGGSSEVLQGLCTPDRSAEWLDFGADAVGIAAAYWLLVRSRVVRRLGAAGDSV</sequence>
<dbReference type="EMBL" id="WLYX01000001">
    <property type="protein sequence ID" value="MTD32568.1"/>
    <property type="molecule type" value="Genomic_DNA"/>
</dbReference>
<keyword evidence="1" id="KW-1133">Transmembrane helix</keyword>
<evidence type="ECO:0008006" key="4">
    <source>
        <dbReference type="Google" id="ProtNLM"/>
    </source>
</evidence>
<name>A0A844GBF6_9NEIS</name>
<gene>
    <name evidence="2" type="ORF">GKE73_02350</name>
</gene>
<dbReference type="RefSeq" id="WP_230369011.1">
    <property type="nucleotide sequence ID" value="NZ_WLYX01000001.1"/>
</dbReference>
<keyword evidence="3" id="KW-1185">Reference proteome</keyword>
<proteinExistence type="predicted"/>
<evidence type="ECO:0000313" key="3">
    <source>
        <dbReference type="Proteomes" id="UP000446658"/>
    </source>
</evidence>
<dbReference type="NCBIfam" id="NF037970">
    <property type="entry name" value="vanZ_1"/>
    <property type="match status" value="1"/>
</dbReference>
<feature type="transmembrane region" description="Helical" evidence="1">
    <location>
        <begin position="7"/>
        <end position="24"/>
    </location>
</feature>
<dbReference type="Proteomes" id="UP000446658">
    <property type="component" value="Unassembled WGS sequence"/>
</dbReference>
<keyword evidence="1" id="KW-0472">Membrane</keyword>
<reference evidence="2 3" key="1">
    <citation type="submission" date="2019-11" db="EMBL/GenBank/DDBJ databases">
        <title>Draft genome sequence of Paludibacterium sp. dN18-1.</title>
        <authorList>
            <person name="Im W.-T."/>
        </authorList>
    </citation>
    <scope>NUCLEOTIDE SEQUENCE [LARGE SCALE GENOMIC DNA]</scope>
    <source>
        <strain evidence="3">dN 18-1</strain>
    </source>
</reference>
<accession>A0A844GBF6</accession>
<dbReference type="PANTHER" id="PTHR28008:SF1">
    <property type="entry name" value="DOMAIN PROTEIN, PUTATIVE (AFU_ORTHOLOGUE AFUA_3G10980)-RELATED"/>
    <property type="match status" value="1"/>
</dbReference>
<dbReference type="PANTHER" id="PTHR28008">
    <property type="entry name" value="DOMAIN PROTEIN, PUTATIVE (AFU_ORTHOLOGUE AFUA_3G10980)-RELATED"/>
    <property type="match status" value="1"/>
</dbReference>
<protein>
    <recommendedName>
        <fullName evidence="4">VanZ-like domain-containing protein</fullName>
    </recommendedName>
</protein>
<evidence type="ECO:0000313" key="2">
    <source>
        <dbReference type="EMBL" id="MTD32568.1"/>
    </source>
</evidence>